<dbReference type="InterPro" id="IPR005121">
    <property type="entry name" value="Fdx_antiC-bd"/>
</dbReference>
<dbReference type="NCBIfam" id="TIGR00472">
    <property type="entry name" value="pheT_bact"/>
    <property type="match status" value="1"/>
</dbReference>
<dbReference type="SMART" id="SM00873">
    <property type="entry name" value="B3_4"/>
    <property type="match status" value="1"/>
</dbReference>
<evidence type="ECO:0000256" key="1">
    <source>
        <dbReference type="ARBA" id="ARBA00004496"/>
    </source>
</evidence>
<dbReference type="InterPro" id="IPR036690">
    <property type="entry name" value="Fdx_antiC-bd_sf"/>
</dbReference>
<sequence length="881" mass="91240">MMRAPLSWLREWVDVPADATGEQVAAALVRVGLEEEGLHGGDVVGPVVVGRVLSLAPEPQKNGKTINWCSVDTGELARGEDPRGVVCGAHNFSAGDLVVVATPGAVLPGPFPIAARKTYGHVSDGMICSARELGLGEDHDGIIVLSRLLGDVAASQLEPGQDALALLGLTEEVVEVNVTPDRGYCFSVRGLAREYAHGAGLDVATAFRDPAAVDVPAAAGGSGSAQGHGVELRDDAPVHGAPGCTRFVTRVVRGVDPTAPSPFWLQRRLQQAGMRPISLAVDVTNHVMLELGQPLHAYDLATVDGPLVVRRARPGERLVTLDGIDRKLDPEDLLITDGPDGARAVGLAGVMGGRDTEVTTSTRDVLVEAARFDPVTIARTARRHKLPSEASRRFERGVDTALQAAAAELAVRLLVEHGGGTADDAATEVVAPEAVVRPAAIALPVDLPSRLSGVPADQLGAARVTELLEQVGCAVSPSGSADARGSLDDGALQVVPPTWRPDLAQPVDLVEEVVRLHGYEAIPSELPPAPPGRGLTTGQRLRRRAADALAAGGFVEVRSYPFTSVGRSDELGLPADDPRRTALRLANPLSDEQPLLRTSVLATLLDVLRRNTSRGAVDVALFELGAVVNPVAGAPAATRLPVDHRPTEPELAGLLAAVPPQPVHVAGVLAGRAEPEGWWGAGRVADAADAVAAAQLVAQALRVELVVAAGALAPWHPGRCAQLSLPSSEDGAPGAVVGHAGELHPAVVAALGLPPRAVAFELDLDALVAAAPELVPAPRLSPFPPSKEDVALVVDTSVPAEAVRQALLAGAAGAGHADLVEEVRLFDVYTGAPVPEGHRSLAFSLRLRALDRTLTAADAAAVREAAVAEAVRRHGAVLRGA</sequence>
<evidence type="ECO:0000256" key="15">
    <source>
        <dbReference type="HAMAP-Rule" id="MF_00283"/>
    </source>
</evidence>
<keyword evidence="9 15" id="KW-0067">ATP-binding</keyword>
<feature type="binding site" evidence="15">
    <location>
        <position position="512"/>
    </location>
    <ligand>
        <name>Mg(2+)</name>
        <dbReference type="ChEBI" id="CHEBI:18420"/>
        <note>shared with alpha subunit</note>
    </ligand>
</feature>
<dbReference type="Pfam" id="PF03147">
    <property type="entry name" value="FDX-ACB"/>
    <property type="match status" value="1"/>
</dbReference>
<dbReference type="SUPFAM" id="SSF56037">
    <property type="entry name" value="PheT/TilS domain"/>
    <property type="match status" value="1"/>
</dbReference>
<evidence type="ECO:0000313" key="20">
    <source>
        <dbReference type="EMBL" id="TXR52643.1"/>
    </source>
</evidence>
<comment type="cofactor">
    <cofactor evidence="15">
        <name>Mg(2+)</name>
        <dbReference type="ChEBI" id="CHEBI:18420"/>
    </cofactor>
    <text evidence="15">Binds 2 magnesium ions per tetramer.</text>
</comment>
<dbReference type="EMBL" id="VKAC01000013">
    <property type="protein sequence ID" value="TXR52643.1"/>
    <property type="molecule type" value="Genomic_DNA"/>
</dbReference>
<dbReference type="GO" id="GO:0009328">
    <property type="term" value="C:phenylalanine-tRNA ligase complex"/>
    <property type="evidence" value="ECO:0007669"/>
    <property type="project" value="TreeGrafter"/>
</dbReference>
<keyword evidence="12 15" id="KW-0648">Protein biosynthesis</keyword>
<dbReference type="InterPro" id="IPR041616">
    <property type="entry name" value="PheRS_beta_core"/>
</dbReference>
<evidence type="ECO:0000256" key="6">
    <source>
        <dbReference type="ARBA" id="ARBA00022598"/>
    </source>
</evidence>
<gene>
    <name evidence="15" type="primary">pheT</name>
    <name evidence="20" type="ORF">FMM08_19435</name>
</gene>
<dbReference type="GO" id="GO:0004826">
    <property type="term" value="F:phenylalanine-tRNA ligase activity"/>
    <property type="evidence" value="ECO:0007669"/>
    <property type="project" value="UniProtKB-UniRule"/>
</dbReference>
<dbReference type="InterPro" id="IPR004532">
    <property type="entry name" value="Phe-tRNA-ligase_IIc_bsu_bact"/>
</dbReference>
<dbReference type="FunFam" id="3.50.40.10:FF:000001">
    <property type="entry name" value="Phenylalanine--tRNA ligase beta subunit"/>
    <property type="match status" value="1"/>
</dbReference>
<evidence type="ECO:0000259" key="17">
    <source>
        <dbReference type="PROSITE" id="PS50886"/>
    </source>
</evidence>
<organism evidence="20 21">
    <name type="scientific">Quadrisphaera setariae</name>
    <dbReference type="NCBI Taxonomy" id="2593304"/>
    <lineage>
        <taxon>Bacteria</taxon>
        <taxon>Bacillati</taxon>
        <taxon>Actinomycetota</taxon>
        <taxon>Actinomycetes</taxon>
        <taxon>Kineosporiales</taxon>
        <taxon>Kineosporiaceae</taxon>
        <taxon>Quadrisphaera</taxon>
    </lineage>
</organism>
<evidence type="ECO:0000256" key="7">
    <source>
        <dbReference type="ARBA" id="ARBA00022723"/>
    </source>
</evidence>
<dbReference type="FunFam" id="3.30.930.10:FF:000130">
    <property type="entry name" value="Phenylalanine--tRNA ligase beta subunit"/>
    <property type="match status" value="1"/>
</dbReference>
<feature type="domain" description="B5" evidence="19">
    <location>
        <begin position="436"/>
        <end position="524"/>
    </location>
</feature>
<evidence type="ECO:0000256" key="3">
    <source>
        <dbReference type="ARBA" id="ARBA00011209"/>
    </source>
</evidence>
<dbReference type="CDD" id="cd02796">
    <property type="entry name" value="tRNA_bind_bactPheRS"/>
    <property type="match status" value="1"/>
</dbReference>
<comment type="similarity">
    <text evidence="2 15">Belongs to the phenylalanyl-tRNA synthetase beta subunit family. Type 1 subfamily.</text>
</comment>
<evidence type="ECO:0000256" key="2">
    <source>
        <dbReference type="ARBA" id="ARBA00008653"/>
    </source>
</evidence>
<dbReference type="AlphaFoldDB" id="A0A5C8Z5U5"/>
<evidence type="ECO:0000256" key="4">
    <source>
        <dbReference type="ARBA" id="ARBA00022490"/>
    </source>
</evidence>
<accession>A0A5C8Z5U5</accession>
<dbReference type="GO" id="GO:0000287">
    <property type="term" value="F:magnesium ion binding"/>
    <property type="evidence" value="ECO:0007669"/>
    <property type="project" value="UniProtKB-UniRule"/>
</dbReference>
<dbReference type="HAMAP" id="MF_00283">
    <property type="entry name" value="Phe_tRNA_synth_beta1"/>
    <property type="match status" value="1"/>
</dbReference>
<dbReference type="PROSITE" id="PS50886">
    <property type="entry name" value="TRBD"/>
    <property type="match status" value="1"/>
</dbReference>
<keyword evidence="10 15" id="KW-0460">Magnesium</keyword>
<evidence type="ECO:0000256" key="9">
    <source>
        <dbReference type="ARBA" id="ARBA00022840"/>
    </source>
</evidence>
<comment type="catalytic activity">
    <reaction evidence="14 15">
        <text>tRNA(Phe) + L-phenylalanine + ATP = L-phenylalanyl-tRNA(Phe) + AMP + diphosphate + H(+)</text>
        <dbReference type="Rhea" id="RHEA:19413"/>
        <dbReference type="Rhea" id="RHEA-COMP:9668"/>
        <dbReference type="Rhea" id="RHEA-COMP:9699"/>
        <dbReference type="ChEBI" id="CHEBI:15378"/>
        <dbReference type="ChEBI" id="CHEBI:30616"/>
        <dbReference type="ChEBI" id="CHEBI:33019"/>
        <dbReference type="ChEBI" id="CHEBI:58095"/>
        <dbReference type="ChEBI" id="CHEBI:78442"/>
        <dbReference type="ChEBI" id="CHEBI:78531"/>
        <dbReference type="ChEBI" id="CHEBI:456215"/>
        <dbReference type="EC" id="6.1.1.20"/>
    </reaction>
</comment>
<keyword evidence="8 15" id="KW-0547">Nucleotide-binding</keyword>
<dbReference type="InterPro" id="IPR005147">
    <property type="entry name" value="tRNA_synthase_B5-dom"/>
</dbReference>
<keyword evidence="6 15" id="KW-0436">Ligase</keyword>
<feature type="binding site" evidence="15">
    <location>
        <position position="502"/>
    </location>
    <ligand>
        <name>Mg(2+)</name>
        <dbReference type="ChEBI" id="CHEBI:18420"/>
        <note>shared with alpha subunit</note>
    </ligand>
</feature>
<dbReference type="Gene3D" id="3.30.56.10">
    <property type="match status" value="2"/>
</dbReference>
<comment type="subunit">
    <text evidence="3 15">Tetramer of two alpha and two beta subunits.</text>
</comment>
<dbReference type="InterPro" id="IPR002547">
    <property type="entry name" value="tRNA-bd_dom"/>
</dbReference>
<evidence type="ECO:0000256" key="14">
    <source>
        <dbReference type="ARBA" id="ARBA00049255"/>
    </source>
</evidence>
<evidence type="ECO:0000256" key="13">
    <source>
        <dbReference type="ARBA" id="ARBA00023146"/>
    </source>
</evidence>
<keyword evidence="4 15" id="KW-0963">Cytoplasm</keyword>
<dbReference type="PROSITE" id="PS51447">
    <property type="entry name" value="FDX_ACB"/>
    <property type="match status" value="1"/>
</dbReference>
<dbReference type="InterPro" id="IPR012340">
    <property type="entry name" value="NA-bd_OB-fold"/>
</dbReference>
<keyword evidence="13 15" id="KW-0030">Aminoacyl-tRNA synthetase</keyword>
<dbReference type="EC" id="6.1.1.20" evidence="15"/>
<dbReference type="InterPro" id="IPR045060">
    <property type="entry name" value="Phe-tRNA-ligase_IIc_bsu"/>
</dbReference>
<dbReference type="InterPro" id="IPR009061">
    <property type="entry name" value="DNA-bd_dom_put_sf"/>
</dbReference>
<keyword evidence="21" id="KW-1185">Reference proteome</keyword>
<evidence type="ECO:0000256" key="5">
    <source>
        <dbReference type="ARBA" id="ARBA00022555"/>
    </source>
</evidence>
<dbReference type="SUPFAM" id="SSF55681">
    <property type="entry name" value="Class II aaRS and biotin synthetases"/>
    <property type="match status" value="1"/>
</dbReference>
<dbReference type="PANTHER" id="PTHR10947">
    <property type="entry name" value="PHENYLALANYL-TRNA SYNTHETASE BETA CHAIN AND LEUCINE-RICH REPEAT-CONTAINING PROTEIN 47"/>
    <property type="match status" value="1"/>
</dbReference>
<dbReference type="InterPro" id="IPR033714">
    <property type="entry name" value="tRNA_bind_bactPheRS"/>
</dbReference>
<dbReference type="GO" id="GO:0005524">
    <property type="term" value="F:ATP binding"/>
    <property type="evidence" value="ECO:0007669"/>
    <property type="project" value="UniProtKB-UniRule"/>
</dbReference>
<feature type="binding site" evidence="15">
    <location>
        <position position="511"/>
    </location>
    <ligand>
        <name>Mg(2+)</name>
        <dbReference type="ChEBI" id="CHEBI:18420"/>
        <note>shared with alpha subunit</note>
    </ligand>
</feature>
<dbReference type="OrthoDB" id="9805455at2"/>
<dbReference type="Gene3D" id="2.40.50.140">
    <property type="entry name" value="Nucleic acid-binding proteins"/>
    <property type="match status" value="1"/>
</dbReference>
<dbReference type="InterPro" id="IPR020825">
    <property type="entry name" value="Phe-tRNA_synthase-like_B3/B4"/>
</dbReference>
<evidence type="ECO:0000259" key="19">
    <source>
        <dbReference type="PROSITE" id="PS51483"/>
    </source>
</evidence>
<evidence type="ECO:0000259" key="18">
    <source>
        <dbReference type="PROSITE" id="PS51447"/>
    </source>
</evidence>
<dbReference type="Proteomes" id="UP000321234">
    <property type="component" value="Unassembled WGS sequence"/>
</dbReference>
<feature type="binding site" evidence="15">
    <location>
        <position position="508"/>
    </location>
    <ligand>
        <name>Mg(2+)</name>
        <dbReference type="ChEBI" id="CHEBI:18420"/>
        <note>shared with alpha subunit</note>
    </ligand>
</feature>
<keyword evidence="11 16" id="KW-0694">RNA-binding</keyword>
<dbReference type="SMART" id="SM00896">
    <property type="entry name" value="FDX-ACB"/>
    <property type="match status" value="1"/>
</dbReference>
<dbReference type="Gene3D" id="3.50.40.10">
    <property type="entry name" value="Phenylalanyl-trna Synthetase, Chain B, domain 3"/>
    <property type="match status" value="1"/>
</dbReference>
<dbReference type="CDD" id="cd00769">
    <property type="entry name" value="PheRS_beta_core"/>
    <property type="match status" value="1"/>
</dbReference>
<dbReference type="Gene3D" id="3.30.930.10">
    <property type="entry name" value="Bira Bifunctional Protein, Domain 2"/>
    <property type="match status" value="1"/>
</dbReference>
<dbReference type="Pfam" id="PF03484">
    <property type="entry name" value="B5"/>
    <property type="match status" value="1"/>
</dbReference>
<proteinExistence type="inferred from homology"/>
<evidence type="ECO:0000256" key="16">
    <source>
        <dbReference type="PROSITE-ProRule" id="PRU00209"/>
    </source>
</evidence>
<evidence type="ECO:0000256" key="11">
    <source>
        <dbReference type="ARBA" id="ARBA00022884"/>
    </source>
</evidence>
<dbReference type="InterPro" id="IPR045864">
    <property type="entry name" value="aa-tRNA-synth_II/BPL/LPL"/>
</dbReference>
<dbReference type="PROSITE" id="PS51483">
    <property type="entry name" value="B5"/>
    <property type="match status" value="1"/>
</dbReference>
<evidence type="ECO:0000313" key="21">
    <source>
        <dbReference type="Proteomes" id="UP000321234"/>
    </source>
</evidence>
<dbReference type="SUPFAM" id="SSF50249">
    <property type="entry name" value="Nucleic acid-binding proteins"/>
    <property type="match status" value="1"/>
</dbReference>
<comment type="caution">
    <text evidence="20">The sequence shown here is derived from an EMBL/GenBank/DDBJ whole genome shotgun (WGS) entry which is preliminary data.</text>
</comment>
<dbReference type="InterPro" id="IPR005146">
    <property type="entry name" value="B3/B4_tRNA-bd"/>
</dbReference>
<dbReference type="SUPFAM" id="SSF46955">
    <property type="entry name" value="Putative DNA-binding domain"/>
    <property type="match status" value="1"/>
</dbReference>
<keyword evidence="5 16" id="KW-0820">tRNA-binding</keyword>
<keyword evidence="7 15" id="KW-0479">Metal-binding</keyword>
<feature type="domain" description="TRNA-binding" evidence="17">
    <location>
        <begin position="41"/>
        <end position="158"/>
    </location>
</feature>
<reference evidence="20 21" key="1">
    <citation type="submission" date="2019-07" db="EMBL/GenBank/DDBJ databases">
        <title>Quadrisphaera sp. strain DD2A genome sequencing and assembly.</title>
        <authorList>
            <person name="Kim I."/>
        </authorList>
    </citation>
    <scope>NUCLEOTIDE SEQUENCE [LARGE SCALE GENOMIC DNA]</scope>
    <source>
        <strain evidence="20 21">DD2A</strain>
    </source>
</reference>
<feature type="domain" description="FDX-ACB" evidence="18">
    <location>
        <begin position="781"/>
        <end position="879"/>
    </location>
</feature>
<dbReference type="GO" id="GO:0000049">
    <property type="term" value="F:tRNA binding"/>
    <property type="evidence" value="ECO:0007669"/>
    <property type="project" value="UniProtKB-UniRule"/>
</dbReference>
<protein>
    <recommendedName>
        <fullName evidence="15">Phenylalanine--tRNA ligase beta subunit</fullName>
        <ecNumber evidence="15">6.1.1.20</ecNumber>
    </recommendedName>
    <alternativeName>
        <fullName evidence="15">Phenylalanyl-tRNA synthetase beta subunit</fullName>
        <shortName evidence="15">PheRS</shortName>
    </alternativeName>
</protein>
<evidence type="ECO:0000256" key="12">
    <source>
        <dbReference type="ARBA" id="ARBA00022917"/>
    </source>
</evidence>
<dbReference type="SUPFAM" id="SSF54991">
    <property type="entry name" value="Anticodon-binding domain of PheRS"/>
    <property type="match status" value="1"/>
</dbReference>
<dbReference type="Gene3D" id="3.30.70.380">
    <property type="entry name" value="Ferrodoxin-fold anticodon-binding domain"/>
    <property type="match status" value="1"/>
</dbReference>
<dbReference type="Pfam" id="PF01588">
    <property type="entry name" value="tRNA_bind"/>
    <property type="match status" value="1"/>
</dbReference>
<evidence type="ECO:0000256" key="10">
    <source>
        <dbReference type="ARBA" id="ARBA00022842"/>
    </source>
</evidence>
<evidence type="ECO:0000256" key="8">
    <source>
        <dbReference type="ARBA" id="ARBA00022741"/>
    </source>
</evidence>
<name>A0A5C8Z5U5_9ACTN</name>
<dbReference type="PANTHER" id="PTHR10947:SF0">
    <property type="entry name" value="PHENYLALANINE--TRNA LIGASE BETA SUBUNIT"/>
    <property type="match status" value="1"/>
</dbReference>
<dbReference type="GO" id="GO:0006432">
    <property type="term" value="P:phenylalanyl-tRNA aminoacylation"/>
    <property type="evidence" value="ECO:0007669"/>
    <property type="project" value="UniProtKB-UniRule"/>
</dbReference>
<dbReference type="SMART" id="SM00874">
    <property type="entry name" value="B5"/>
    <property type="match status" value="1"/>
</dbReference>
<dbReference type="Pfam" id="PF03483">
    <property type="entry name" value="B3_4"/>
    <property type="match status" value="1"/>
</dbReference>
<comment type="subcellular location">
    <subcellularLocation>
        <location evidence="1 15">Cytoplasm</location>
    </subcellularLocation>
</comment>
<dbReference type="Pfam" id="PF17759">
    <property type="entry name" value="tRNA_synthFbeta"/>
    <property type="match status" value="1"/>
</dbReference>